<sequence>MRAVTPFLMFQGEAAPALTLYLTLPGARLLHRQDTPERRVQLAELDLSGQRVRVTDSPIPHAFTFTPSMSLFLDCDTREEFDRVCDTLGAGGAYLMPPDDYGFSLRFAWLNDPHGVSWQVNLPHAP</sequence>
<evidence type="ECO:0000259" key="1">
    <source>
        <dbReference type="Pfam" id="PF06983"/>
    </source>
</evidence>
<dbReference type="Proteomes" id="UP000056209">
    <property type="component" value="Unassembled WGS sequence"/>
</dbReference>
<dbReference type="AlphaFoldDB" id="A0A117DMV5"/>
<dbReference type="EMBL" id="BCMS01000001">
    <property type="protein sequence ID" value="GAQ20372.1"/>
    <property type="molecule type" value="Genomic_DNA"/>
</dbReference>
<keyword evidence="3" id="KW-1185">Reference proteome</keyword>
<keyword evidence="2" id="KW-0830">Ubiquinone</keyword>
<comment type="caution">
    <text evidence="2">The sequence shown here is derived from an EMBL/GenBank/DDBJ whole genome shotgun (WGS) entry which is preliminary data.</text>
</comment>
<protein>
    <submittedName>
        <fullName evidence="2">3-demethylubiquinone-9 3-methyltransferase</fullName>
    </submittedName>
</protein>
<dbReference type="PANTHER" id="PTHR33990:SF4">
    <property type="entry name" value="PHNB-LIKE DOMAIN-CONTAINING PROTEIN"/>
    <property type="match status" value="1"/>
</dbReference>
<dbReference type="RefSeq" id="WP_058974823.1">
    <property type="nucleotide sequence ID" value="NZ_BCMS01000001.1"/>
</dbReference>
<dbReference type="Pfam" id="PF06983">
    <property type="entry name" value="3-dmu-9_3-mt"/>
    <property type="match status" value="1"/>
</dbReference>
<organism evidence="2 3">
    <name type="scientific">Deinococcus grandis</name>
    <dbReference type="NCBI Taxonomy" id="57498"/>
    <lineage>
        <taxon>Bacteria</taxon>
        <taxon>Thermotogati</taxon>
        <taxon>Deinococcota</taxon>
        <taxon>Deinococci</taxon>
        <taxon>Deinococcales</taxon>
        <taxon>Deinococcaceae</taxon>
        <taxon>Deinococcus</taxon>
    </lineage>
</organism>
<gene>
    <name evidence="2" type="ORF">DEIGR_100399</name>
</gene>
<reference evidence="3" key="1">
    <citation type="submission" date="2015-11" db="EMBL/GenBank/DDBJ databases">
        <title>Draft Genome Sequence of the Radioresistant Bacterium Deinococcus grandis, Isolated from Freshwater Fish in Japan.</title>
        <authorList>
            <person name="Satoh K."/>
            <person name="Onodera T."/>
            <person name="Omoso K."/>
            <person name="Takeda-Yano K."/>
            <person name="Katayama T."/>
            <person name="Oono Y."/>
            <person name="Narumi I."/>
        </authorList>
    </citation>
    <scope>NUCLEOTIDE SEQUENCE [LARGE SCALE GENOMIC DNA]</scope>
    <source>
        <strain evidence="3">ATCC 43672</strain>
    </source>
</reference>
<dbReference type="PIRSF" id="PIRSF021700">
    <property type="entry name" value="3_dmu_93_MTrfase"/>
    <property type="match status" value="1"/>
</dbReference>
<dbReference type="OrthoDB" id="9806473at2"/>
<feature type="domain" description="PhnB-like" evidence="1">
    <location>
        <begin position="3"/>
        <end position="120"/>
    </location>
</feature>
<dbReference type="InterPro" id="IPR028973">
    <property type="entry name" value="PhnB-like"/>
</dbReference>
<keyword evidence="2" id="KW-0808">Transferase</keyword>
<dbReference type="CDD" id="cd06588">
    <property type="entry name" value="PhnB_like"/>
    <property type="match status" value="1"/>
</dbReference>
<dbReference type="SUPFAM" id="SSF54593">
    <property type="entry name" value="Glyoxalase/Bleomycin resistance protein/Dihydroxybiphenyl dioxygenase"/>
    <property type="match status" value="1"/>
</dbReference>
<dbReference type="PANTHER" id="PTHR33990">
    <property type="entry name" value="PROTEIN YJDN-RELATED"/>
    <property type="match status" value="1"/>
</dbReference>
<dbReference type="Gene3D" id="3.30.720.110">
    <property type="match status" value="1"/>
</dbReference>
<dbReference type="InterPro" id="IPR009725">
    <property type="entry name" value="3_dmu_93_MTrfase"/>
</dbReference>
<dbReference type="Gene3D" id="3.30.720.100">
    <property type="match status" value="1"/>
</dbReference>
<evidence type="ECO:0000313" key="3">
    <source>
        <dbReference type="Proteomes" id="UP000056209"/>
    </source>
</evidence>
<proteinExistence type="predicted"/>
<dbReference type="InterPro" id="IPR029068">
    <property type="entry name" value="Glyas_Bleomycin-R_OHBP_Dase"/>
</dbReference>
<name>A0A117DMV5_9DEIO</name>
<evidence type="ECO:0000313" key="2">
    <source>
        <dbReference type="EMBL" id="GAQ20372.1"/>
    </source>
</evidence>
<dbReference type="GO" id="GO:0008168">
    <property type="term" value="F:methyltransferase activity"/>
    <property type="evidence" value="ECO:0007669"/>
    <property type="project" value="UniProtKB-KW"/>
</dbReference>
<keyword evidence="2" id="KW-0489">Methyltransferase</keyword>
<dbReference type="GO" id="GO:0032259">
    <property type="term" value="P:methylation"/>
    <property type="evidence" value="ECO:0007669"/>
    <property type="project" value="UniProtKB-KW"/>
</dbReference>
<accession>A0A117DMV5</accession>